<evidence type="ECO:0000313" key="2">
    <source>
        <dbReference type="Proteomes" id="UP000054977"/>
    </source>
</evidence>
<keyword evidence="2" id="KW-1185">Reference proteome</keyword>
<name>A0A158JJA3_9BURK</name>
<evidence type="ECO:0000313" key="1">
    <source>
        <dbReference type="EMBL" id="SAL68914.1"/>
    </source>
</evidence>
<dbReference type="EMBL" id="FCNW02000120">
    <property type="protein sequence ID" value="SAL68914.1"/>
    <property type="molecule type" value="Genomic_DNA"/>
</dbReference>
<comment type="caution">
    <text evidence="1">The sequence shown here is derived from an EMBL/GenBank/DDBJ whole genome shotgun (WGS) entry which is preliminary data.</text>
</comment>
<dbReference type="InterPro" id="IPR009241">
    <property type="entry name" value="HigB-like"/>
</dbReference>
<dbReference type="Proteomes" id="UP000054977">
    <property type="component" value="Unassembled WGS sequence"/>
</dbReference>
<dbReference type="InterPro" id="IPR014056">
    <property type="entry name" value="TypeIITA-like_toxin_pred"/>
</dbReference>
<dbReference type="STRING" id="326474.AWB65_06765"/>
<accession>A0A158JJA3</accession>
<proteinExistence type="predicted"/>
<dbReference type="Pfam" id="PF05973">
    <property type="entry name" value="Gp49"/>
    <property type="match status" value="1"/>
</dbReference>
<sequence>MNKNTITRTNEFSDWLSRLKDLQARAAVIVRIKRAEQGNFGDHKDLGDGVSEMRVDVGPGYRVYYAREGRVVYLLLSGGDKSSQTSDIRRAKELWASFKKEQS</sequence>
<dbReference type="AlphaFoldDB" id="A0A158JJA3"/>
<dbReference type="RefSeq" id="WP_087671166.1">
    <property type="nucleotide sequence ID" value="NZ_FCNW02000120.1"/>
</dbReference>
<gene>
    <name evidence="1" type="ORF">AWB65_06765</name>
</gene>
<dbReference type="PANTHER" id="PTHR41791">
    <property type="entry name" value="SSL7039 PROTEIN"/>
    <property type="match status" value="1"/>
</dbReference>
<organism evidence="1 2">
    <name type="scientific">Caballeronia humi</name>
    <dbReference type="NCBI Taxonomy" id="326474"/>
    <lineage>
        <taxon>Bacteria</taxon>
        <taxon>Pseudomonadati</taxon>
        <taxon>Pseudomonadota</taxon>
        <taxon>Betaproteobacteria</taxon>
        <taxon>Burkholderiales</taxon>
        <taxon>Burkholderiaceae</taxon>
        <taxon>Caballeronia</taxon>
    </lineage>
</organism>
<reference evidence="1" key="1">
    <citation type="submission" date="2016-01" db="EMBL/GenBank/DDBJ databases">
        <authorList>
            <person name="Peeters C."/>
        </authorList>
    </citation>
    <scope>NUCLEOTIDE SEQUENCE [LARGE SCALE GENOMIC DNA]</scope>
    <source>
        <strain evidence="1">LMG 22934</strain>
    </source>
</reference>
<dbReference type="PIRSF" id="PIRSF028744">
    <property type="entry name" value="Addict_mod_HI1419"/>
    <property type="match status" value="1"/>
</dbReference>
<dbReference type="NCBIfam" id="TIGR02683">
    <property type="entry name" value="upstrm_HI1419"/>
    <property type="match status" value="1"/>
</dbReference>
<dbReference type="PANTHER" id="PTHR41791:SF1">
    <property type="entry name" value="SSL7039 PROTEIN"/>
    <property type="match status" value="1"/>
</dbReference>
<protein>
    <submittedName>
        <fullName evidence="1">Addiction module killer protein</fullName>
    </submittedName>
</protein>
<dbReference type="OrthoDB" id="9800258at2"/>